<name>A0A8J3USU0_9ACTN</name>
<keyword evidence="3" id="KW-1185">Reference proteome</keyword>
<dbReference type="AlphaFoldDB" id="A0A8J3USU0"/>
<feature type="domain" description="DNA-binding" evidence="1">
    <location>
        <begin position="23"/>
        <end position="89"/>
    </location>
</feature>
<proteinExistence type="predicted"/>
<protein>
    <recommendedName>
        <fullName evidence="1">DNA-binding domain-containing protein</fullName>
    </recommendedName>
</protein>
<evidence type="ECO:0000313" key="2">
    <source>
        <dbReference type="EMBL" id="GII50687.1"/>
    </source>
</evidence>
<sequence>MVNKKTFGFGGDAVFTEPEVFMAHANARLSMHGRILLVRRVRVESRPVAHVAKEPGISRQCAHRWVRRYDEQGWLGLRERSSRPHRVANRTPAPVEARVPASTCVVRRQDLEPPTPVNRKCHAGEGIQVGAG</sequence>
<accession>A0A8J3USU0</accession>
<dbReference type="Pfam" id="PF13011">
    <property type="entry name" value="LZ_Tnp_IS481"/>
    <property type="match status" value="1"/>
</dbReference>
<dbReference type="Proteomes" id="UP000644610">
    <property type="component" value="Unassembled WGS sequence"/>
</dbReference>
<dbReference type="EMBL" id="BOOQ01000054">
    <property type="protein sequence ID" value="GII50687.1"/>
    <property type="molecule type" value="Genomic_DNA"/>
</dbReference>
<organism evidence="2 3">
    <name type="scientific">Planotetraspora silvatica</name>
    <dbReference type="NCBI Taxonomy" id="234614"/>
    <lineage>
        <taxon>Bacteria</taxon>
        <taxon>Bacillati</taxon>
        <taxon>Actinomycetota</taxon>
        <taxon>Actinomycetes</taxon>
        <taxon>Streptosporangiales</taxon>
        <taxon>Streptosporangiaceae</taxon>
        <taxon>Planotetraspora</taxon>
    </lineage>
</organism>
<dbReference type="InterPro" id="IPR024967">
    <property type="entry name" value="DNA-bd_IS481-type"/>
</dbReference>
<dbReference type="InterPro" id="IPR009057">
    <property type="entry name" value="Homeodomain-like_sf"/>
</dbReference>
<evidence type="ECO:0000259" key="1">
    <source>
        <dbReference type="Pfam" id="PF13011"/>
    </source>
</evidence>
<reference evidence="2" key="1">
    <citation type="submission" date="2021-01" db="EMBL/GenBank/DDBJ databases">
        <title>Whole genome shotgun sequence of Planotetraspora silvatica NBRC 100141.</title>
        <authorList>
            <person name="Komaki H."/>
            <person name="Tamura T."/>
        </authorList>
    </citation>
    <scope>NUCLEOTIDE SEQUENCE</scope>
    <source>
        <strain evidence="2">NBRC 100141</strain>
    </source>
</reference>
<comment type="caution">
    <text evidence="2">The sequence shown here is derived from an EMBL/GenBank/DDBJ whole genome shotgun (WGS) entry which is preliminary data.</text>
</comment>
<dbReference type="SUPFAM" id="SSF46689">
    <property type="entry name" value="Homeodomain-like"/>
    <property type="match status" value="1"/>
</dbReference>
<evidence type="ECO:0000313" key="3">
    <source>
        <dbReference type="Proteomes" id="UP000644610"/>
    </source>
</evidence>
<gene>
    <name evidence="2" type="ORF">Psi02_71110</name>
</gene>